<dbReference type="CDD" id="cd03062">
    <property type="entry name" value="TRX_Fd_Sucrase"/>
    <property type="match status" value="1"/>
</dbReference>
<keyword evidence="2" id="KW-1185">Reference proteome</keyword>
<dbReference type="PANTHER" id="PTHR31902">
    <property type="entry name" value="ACTIN PATCHES DISTAL PROTEIN 1"/>
    <property type="match status" value="1"/>
</dbReference>
<dbReference type="AlphaFoldDB" id="A0A9P6J3N5"/>
<dbReference type="OrthoDB" id="10253744at2759"/>
<organism evidence="1 2">
    <name type="scientific">Mortierella alpina</name>
    <name type="common">Oleaginous fungus</name>
    <name type="synonym">Mortierella renispora</name>
    <dbReference type="NCBI Taxonomy" id="64518"/>
    <lineage>
        <taxon>Eukaryota</taxon>
        <taxon>Fungi</taxon>
        <taxon>Fungi incertae sedis</taxon>
        <taxon>Mucoromycota</taxon>
        <taxon>Mortierellomycotina</taxon>
        <taxon>Mortierellomycetes</taxon>
        <taxon>Mortierellales</taxon>
        <taxon>Mortierellaceae</taxon>
        <taxon>Mortierella</taxon>
    </lineage>
</organism>
<dbReference type="InterPro" id="IPR036249">
    <property type="entry name" value="Thioredoxin-like_sf"/>
</dbReference>
<evidence type="ECO:0000313" key="1">
    <source>
        <dbReference type="EMBL" id="KAF9961136.1"/>
    </source>
</evidence>
<accession>A0A9P6J3N5</accession>
<dbReference type="EMBL" id="JAAAHY010000595">
    <property type="protein sequence ID" value="KAF9961136.1"/>
    <property type="molecule type" value="Genomic_DNA"/>
</dbReference>
<dbReference type="SUPFAM" id="SSF52833">
    <property type="entry name" value="Thioredoxin-like"/>
    <property type="match status" value="1"/>
</dbReference>
<evidence type="ECO:0008006" key="3">
    <source>
        <dbReference type="Google" id="ProtNLM"/>
    </source>
</evidence>
<evidence type="ECO:0000313" key="2">
    <source>
        <dbReference type="Proteomes" id="UP000738359"/>
    </source>
</evidence>
<proteinExistence type="predicted"/>
<dbReference type="Proteomes" id="UP000738359">
    <property type="component" value="Unassembled WGS sequence"/>
</dbReference>
<comment type="caution">
    <text evidence="1">The sequence shown here is derived from an EMBL/GenBank/DDBJ whole genome shotgun (WGS) entry which is preliminary data.</text>
</comment>
<sequence length="354" mass="38527">MNLVQGLILKAKKLAVGIQDEDLSAPPFVSISDCHGCGTPCVDEDHPHYPSYLKINPDKPLLYSVKPYTRHVLISTGQEDWPAHIDDDKNSLAYHLSRAIDVGQRKLRDSGRNPARILLTNSSRKAESWEGPGWQVIVLPDHIVVNNVTPEQCPDFFDAFLAQEVGQSSLRATLSSGSEDDSSKCAGEDRAAGEVVIVGAGARARAGADAGVGISVGAGLQQRSIHAGKTTFVAHGWLPKAAVMLCSHKKRDKRCGVTAPILRRELTRVLRSKDLLGDGEGDVELWMVSHIGGHKFAGNVIVHRSEGMAVWYGRVEPCHSQAIVEATIERGEVIRDLYRGSMDGSFQQTIKTAW</sequence>
<gene>
    <name evidence="1" type="ORF">BGZ70_008356</name>
</gene>
<dbReference type="Gene3D" id="3.40.30.10">
    <property type="entry name" value="Glutaredoxin"/>
    <property type="match status" value="1"/>
</dbReference>
<dbReference type="Pfam" id="PF06999">
    <property type="entry name" value="Suc_Fer-like"/>
    <property type="match status" value="1"/>
</dbReference>
<dbReference type="InterPro" id="IPR009737">
    <property type="entry name" value="Aim32/Apd1-like"/>
</dbReference>
<protein>
    <recommendedName>
        <fullName evidence="3">Sucrase/ferredoxin-like-domain-containing protein</fullName>
    </recommendedName>
</protein>
<reference evidence="1" key="1">
    <citation type="journal article" date="2020" name="Fungal Divers.">
        <title>Resolving the Mortierellaceae phylogeny through synthesis of multi-gene phylogenetics and phylogenomics.</title>
        <authorList>
            <person name="Vandepol N."/>
            <person name="Liber J."/>
            <person name="Desiro A."/>
            <person name="Na H."/>
            <person name="Kennedy M."/>
            <person name="Barry K."/>
            <person name="Grigoriev I.V."/>
            <person name="Miller A.N."/>
            <person name="O'Donnell K."/>
            <person name="Stajich J.E."/>
            <person name="Bonito G."/>
        </authorList>
    </citation>
    <scope>NUCLEOTIDE SEQUENCE</scope>
    <source>
        <strain evidence="1">CK1249</strain>
    </source>
</reference>
<name>A0A9P6J3N5_MORAP</name>
<dbReference type="PANTHER" id="PTHR31902:SF14">
    <property type="entry name" value="ACTIN PATCHES DISTAL PROTEIN 1"/>
    <property type="match status" value="1"/>
</dbReference>